<feature type="region of interest" description="Disordered" evidence="1">
    <location>
        <begin position="144"/>
        <end position="218"/>
    </location>
</feature>
<feature type="compositionally biased region" description="Low complexity" evidence="1">
    <location>
        <begin position="149"/>
        <end position="158"/>
    </location>
</feature>
<dbReference type="AlphaFoldDB" id="A0AAU9WP25"/>
<comment type="caution">
    <text evidence="2">The sequence shown here is derived from an EMBL/GenBank/DDBJ whole genome shotgun (WGS) entry which is preliminary data.</text>
</comment>
<evidence type="ECO:0000313" key="3">
    <source>
        <dbReference type="Proteomes" id="UP001159428"/>
    </source>
</evidence>
<dbReference type="Proteomes" id="UP001159428">
    <property type="component" value="Unassembled WGS sequence"/>
</dbReference>
<feature type="compositionally biased region" description="Basic and acidic residues" evidence="1">
    <location>
        <begin position="198"/>
        <end position="207"/>
    </location>
</feature>
<keyword evidence="3" id="KW-1185">Reference proteome</keyword>
<dbReference type="EMBL" id="CALNXJ010000018">
    <property type="protein sequence ID" value="CAH3120902.1"/>
    <property type="molecule type" value="Genomic_DNA"/>
</dbReference>
<evidence type="ECO:0000256" key="1">
    <source>
        <dbReference type="SAM" id="MobiDB-lite"/>
    </source>
</evidence>
<accession>A0AAU9WP25</accession>
<protein>
    <submittedName>
        <fullName evidence="2">Uncharacterized protein</fullName>
    </submittedName>
</protein>
<evidence type="ECO:0000313" key="2">
    <source>
        <dbReference type="EMBL" id="CAH3120902.1"/>
    </source>
</evidence>
<organism evidence="2 3">
    <name type="scientific">Pocillopora meandrina</name>
    <dbReference type="NCBI Taxonomy" id="46732"/>
    <lineage>
        <taxon>Eukaryota</taxon>
        <taxon>Metazoa</taxon>
        <taxon>Cnidaria</taxon>
        <taxon>Anthozoa</taxon>
        <taxon>Hexacorallia</taxon>
        <taxon>Scleractinia</taxon>
        <taxon>Astrocoeniina</taxon>
        <taxon>Pocilloporidae</taxon>
        <taxon>Pocillopora</taxon>
    </lineage>
</organism>
<sequence>MSKENKMGKEKSFGILDTDFTLRKSIEEYHSKLSQAFSIAGESTMSKPKSFEIGKAHFTLDKPIERFTSIQSQISSTGVEAKGGGRLGAESLDLGATHFSLDKPIEKFDSIYCQASGSSQAILSYSSDDLLIRRLSWIHEEDNREEDSSSFSGLDLFSPQLVQPTRNRPPPLRIRRPAKQVTATTSTEEITTQFSGLEARETADLGKKPLTNSNTNCQ</sequence>
<reference evidence="2 3" key="1">
    <citation type="submission" date="2022-05" db="EMBL/GenBank/DDBJ databases">
        <authorList>
            <consortium name="Genoscope - CEA"/>
            <person name="William W."/>
        </authorList>
    </citation>
    <scope>NUCLEOTIDE SEQUENCE [LARGE SCALE GENOMIC DNA]</scope>
</reference>
<gene>
    <name evidence="2" type="ORF">PMEA_00008944</name>
</gene>
<name>A0AAU9WP25_9CNID</name>
<feature type="compositionally biased region" description="Low complexity" evidence="1">
    <location>
        <begin position="182"/>
        <end position="192"/>
    </location>
</feature>
<proteinExistence type="predicted"/>